<gene>
    <name evidence="1" type="ORF">LWC34_31855</name>
</gene>
<proteinExistence type="predicted"/>
<organism evidence="1 2">
    <name type="scientific">Kibdelosporangium philippinense</name>
    <dbReference type="NCBI Taxonomy" id="211113"/>
    <lineage>
        <taxon>Bacteria</taxon>
        <taxon>Bacillati</taxon>
        <taxon>Actinomycetota</taxon>
        <taxon>Actinomycetes</taxon>
        <taxon>Pseudonocardiales</taxon>
        <taxon>Pseudonocardiaceae</taxon>
        <taxon>Kibdelosporangium</taxon>
    </lineage>
</organism>
<reference evidence="1 2" key="1">
    <citation type="submission" date="2021-12" db="EMBL/GenBank/DDBJ databases">
        <title>Genome sequence of Kibdelosporangium philippinense ATCC 49844.</title>
        <authorList>
            <person name="Fedorov E.A."/>
            <person name="Omeragic M."/>
            <person name="Shalygina K.F."/>
            <person name="Maclea K.S."/>
        </authorList>
    </citation>
    <scope>NUCLEOTIDE SEQUENCE [LARGE SCALE GENOMIC DNA]</scope>
    <source>
        <strain evidence="1 2">ATCC 49844</strain>
    </source>
</reference>
<sequence>MRTREPNAVPPPGAAFGFSVKGGCVTGAVTPDAVSLSATGPIAEVGCNLMPFTH</sequence>
<accession>A0ABS8ZJQ7</accession>
<keyword evidence="2" id="KW-1185">Reference proteome</keyword>
<evidence type="ECO:0000313" key="1">
    <source>
        <dbReference type="EMBL" id="MCE7007378.1"/>
    </source>
</evidence>
<dbReference type="RefSeq" id="WP_233728990.1">
    <property type="nucleotide sequence ID" value="NZ_JAJVCN010000003.1"/>
</dbReference>
<protein>
    <submittedName>
        <fullName evidence="1">Uncharacterized protein</fullName>
    </submittedName>
</protein>
<evidence type="ECO:0000313" key="2">
    <source>
        <dbReference type="Proteomes" id="UP001521150"/>
    </source>
</evidence>
<comment type="caution">
    <text evidence="1">The sequence shown here is derived from an EMBL/GenBank/DDBJ whole genome shotgun (WGS) entry which is preliminary data.</text>
</comment>
<name>A0ABS8ZJQ7_9PSEU</name>
<dbReference type="EMBL" id="JAJVCN010000003">
    <property type="protein sequence ID" value="MCE7007378.1"/>
    <property type="molecule type" value="Genomic_DNA"/>
</dbReference>
<dbReference type="Proteomes" id="UP001521150">
    <property type="component" value="Unassembled WGS sequence"/>
</dbReference>